<feature type="domain" description="SUN" evidence="8">
    <location>
        <begin position="283"/>
        <end position="547"/>
    </location>
</feature>
<dbReference type="EMBL" id="BTGU01000085">
    <property type="protein sequence ID" value="GMN59268.1"/>
    <property type="molecule type" value="Genomic_DNA"/>
</dbReference>
<dbReference type="Proteomes" id="UP001187192">
    <property type="component" value="Unassembled WGS sequence"/>
</dbReference>
<keyword evidence="5" id="KW-0175">Coiled coil</keyword>
<comment type="subcellular location">
    <subcellularLocation>
        <location evidence="1">Membrane</location>
    </subcellularLocation>
</comment>
<dbReference type="GO" id="GO:0005635">
    <property type="term" value="C:nuclear envelope"/>
    <property type="evidence" value="ECO:0007669"/>
    <property type="project" value="UniProtKB-ARBA"/>
</dbReference>
<evidence type="ECO:0000256" key="4">
    <source>
        <dbReference type="ARBA" id="ARBA00023136"/>
    </source>
</evidence>
<dbReference type="PROSITE" id="PS51469">
    <property type="entry name" value="SUN"/>
    <property type="match status" value="1"/>
</dbReference>
<dbReference type="PANTHER" id="PTHR12911">
    <property type="entry name" value="SAD1/UNC-84-LIKE PROTEIN-RELATED"/>
    <property type="match status" value="1"/>
</dbReference>
<accession>A0AA88IWF5</accession>
<keyword evidence="10" id="KW-1185">Reference proteome</keyword>
<evidence type="ECO:0000313" key="10">
    <source>
        <dbReference type="Proteomes" id="UP001187192"/>
    </source>
</evidence>
<comment type="caution">
    <text evidence="9">The sequence shown here is derived from an EMBL/GenBank/DDBJ whole genome shotgun (WGS) entry which is preliminary data.</text>
</comment>
<dbReference type="Gene3D" id="2.60.120.260">
    <property type="entry name" value="Galactose-binding domain-like"/>
    <property type="match status" value="2"/>
</dbReference>
<keyword evidence="2 7" id="KW-0812">Transmembrane</keyword>
<organism evidence="9 10">
    <name type="scientific">Ficus carica</name>
    <name type="common">Common fig</name>
    <dbReference type="NCBI Taxonomy" id="3494"/>
    <lineage>
        <taxon>Eukaryota</taxon>
        <taxon>Viridiplantae</taxon>
        <taxon>Streptophyta</taxon>
        <taxon>Embryophyta</taxon>
        <taxon>Tracheophyta</taxon>
        <taxon>Spermatophyta</taxon>
        <taxon>Magnoliopsida</taxon>
        <taxon>eudicotyledons</taxon>
        <taxon>Gunneridae</taxon>
        <taxon>Pentapetalae</taxon>
        <taxon>rosids</taxon>
        <taxon>fabids</taxon>
        <taxon>Rosales</taxon>
        <taxon>Moraceae</taxon>
        <taxon>Ficeae</taxon>
        <taxon>Ficus</taxon>
    </lineage>
</organism>
<evidence type="ECO:0000259" key="8">
    <source>
        <dbReference type="PROSITE" id="PS51469"/>
    </source>
</evidence>
<keyword evidence="4 7" id="KW-0472">Membrane</keyword>
<reference evidence="9" key="1">
    <citation type="submission" date="2023-07" db="EMBL/GenBank/DDBJ databases">
        <title>draft genome sequence of fig (Ficus carica).</title>
        <authorList>
            <person name="Takahashi T."/>
            <person name="Nishimura K."/>
        </authorList>
    </citation>
    <scope>NUCLEOTIDE SEQUENCE</scope>
</reference>
<feature type="compositionally biased region" description="Polar residues" evidence="6">
    <location>
        <begin position="77"/>
        <end position="86"/>
    </location>
</feature>
<dbReference type="AlphaFoldDB" id="A0AA88IWF5"/>
<dbReference type="Pfam" id="PF07738">
    <property type="entry name" value="Sad1_UNC"/>
    <property type="match status" value="2"/>
</dbReference>
<feature type="region of interest" description="Disordered" evidence="6">
    <location>
        <begin position="68"/>
        <end position="94"/>
    </location>
</feature>
<evidence type="ECO:0000256" key="2">
    <source>
        <dbReference type="ARBA" id="ARBA00022692"/>
    </source>
</evidence>
<proteinExistence type="predicted"/>
<evidence type="ECO:0000313" key="9">
    <source>
        <dbReference type="EMBL" id="GMN59268.1"/>
    </source>
</evidence>
<keyword evidence="3 7" id="KW-1133">Transmembrane helix</keyword>
<evidence type="ECO:0000256" key="5">
    <source>
        <dbReference type="SAM" id="Coils"/>
    </source>
</evidence>
<evidence type="ECO:0000256" key="1">
    <source>
        <dbReference type="ARBA" id="ARBA00004370"/>
    </source>
</evidence>
<evidence type="ECO:0000256" key="7">
    <source>
        <dbReference type="SAM" id="Phobius"/>
    </source>
</evidence>
<evidence type="ECO:0000256" key="3">
    <source>
        <dbReference type="ARBA" id="ARBA00022989"/>
    </source>
</evidence>
<feature type="coiled-coil region" evidence="5">
    <location>
        <begin position="181"/>
        <end position="219"/>
    </location>
</feature>
<evidence type="ECO:0000256" key="6">
    <source>
        <dbReference type="SAM" id="MobiDB-lite"/>
    </source>
</evidence>
<dbReference type="InterPro" id="IPR045119">
    <property type="entry name" value="SUN1-5"/>
</dbReference>
<dbReference type="GO" id="GO:0043495">
    <property type="term" value="F:protein-membrane adaptor activity"/>
    <property type="evidence" value="ECO:0007669"/>
    <property type="project" value="TreeGrafter"/>
</dbReference>
<sequence length="557" mass="61124">MSASTVSITANPATRRRPVVATEKKSNIELVAAEPQSKAADDKSMAANGRDLSHHSIRGDAIFERSSRDAVQVKKTAATSTVSPPSNRRGRKPVAAPKPRWLTVLSVFTKNFVLLVVLVGLAQMVRRLALGSGEVGGPFALSDFEGRIAEVEKLVKTTTKMIQVQVEVVDRKIDSEVGGLRDEIEKKIEKENVLLESQLKELEVKSEGFERLLAEFKDMNWMSKEEFEKIYEELKKARNDEFGGDDGANLNDIRAYARNLVLKEIDKHAADGLGRADYALGTGGAVVVKHSEPFLKGKGSKLFAMSGRNGVHSDAEKMLKPSFGEPGQCFPLKGSSGFVQIKLRTAIIPEAITLEHVAKGGMKMGLGTIILVSCDSVLRPNTREGWQWGTLDLKIQIYQGNCCSNSSRAALPLDVVVSDRGFTRNPWTGGLPKSHQIYGYATNHITCLASLPSLRRSVAFDRSSAPKDCRISGWLQGQNTEPTYDALKILLLAEFTYNLEKSNAQTFNVLDSASSSIIDTVRFDFTSNHGSPSHTCIYRLRVHGHEPESVAMMTMQS</sequence>
<gene>
    <name evidence="9" type="ORF">TIFTF001_028366</name>
</gene>
<feature type="transmembrane region" description="Helical" evidence="7">
    <location>
        <begin position="101"/>
        <end position="122"/>
    </location>
</feature>
<feature type="region of interest" description="Disordered" evidence="6">
    <location>
        <begin position="1"/>
        <end position="51"/>
    </location>
</feature>
<feature type="compositionally biased region" description="Polar residues" evidence="6">
    <location>
        <begin position="1"/>
        <end position="12"/>
    </location>
</feature>
<dbReference type="InterPro" id="IPR012919">
    <property type="entry name" value="SUN_dom"/>
</dbReference>
<name>A0AA88IWF5_FICCA</name>
<dbReference type="PANTHER" id="PTHR12911:SF8">
    <property type="entry name" value="KLAROID PROTEIN-RELATED"/>
    <property type="match status" value="1"/>
</dbReference>
<protein>
    <recommendedName>
        <fullName evidence="8">SUN domain-containing protein</fullName>
    </recommendedName>
</protein>
<dbReference type="GO" id="GO:0016020">
    <property type="term" value="C:membrane"/>
    <property type="evidence" value="ECO:0007669"/>
    <property type="project" value="UniProtKB-SubCell"/>
</dbReference>